<comment type="caution">
    <text evidence="4">The sequence shown here is derived from an EMBL/GenBank/DDBJ whole genome shotgun (WGS) entry which is preliminary data.</text>
</comment>
<comment type="subunit">
    <text evidence="3">UreD, UreF and UreG form a complex that acts as a GTP-hydrolysis-dependent molecular chaperone, activating the urease apoprotein by helping to assemble the nickel containing metallocenter of UreC. The UreE protein probably delivers the nickel.</text>
</comment>
<dbReference type="eggNOG" id="COG0830">
    <property type="taxonomic scope" value="Bacteria"/>
</dbReference>
<protein>
    <recommendedName>
        <fullName evidence="3">Urease accessory protein UreF</fullName>
    </recommendedName>
</protein>
<evidence type="ECO:0000256" key="1">
    <source>
        <dbReference type="ARBA" id="ARBA00022988"/>
    </source>
</evidence>
<dbReference type="Proteomes" id="UP000016566">
    <property type="component" value="Unassembled WGS sequence"/>
</dbReference>
<dbReference type="PIRSF" id="PIRSF009467">
    <property type="entry name" value="Ureas_acces_UreF"/>
    <property type="match status" value="1"/>
</dbReference>
<organism evidence="4 5">
    <name type="scientific">Limimaricola cinnabarinus LL-001</name>
    <dbReference type="NCBI Taxonomy" id="1337093"/>
    <lineage>
        <taxon>Bacteria</taxon>
        <taxon>Pseudomonadati</taxon>
        <taxon>Pseudomonadota</taxon>
        <taxon>Alphaproteobacteria</taxon>
        <taxon>Rhodobacterales</taxon>
        <taxon>Paracoccaceae</taxon>
        <taxon>Limimaricola</taxon>
    </lineage>
</organism>
<keyword evidence="3" id="KW-0963">Cytoplasm</keyword>
<keyword evidence="1 3" id="KW-0996">Nickel insertion</keyword>
<dbReference type="EMBL" id="BATB01000011">
    <property type="protein sequence ID" value="GAD55196.1"/>
    <property type="molecule type" value="Genomic_DNA"/>
</dbReference>
<reference evidence="4" key="1">
    <citation type="journal article" date="2013" name="Genome Announc.">
        <title>Draft Genome Sequence of Loktanella cinnabarina LL-001T, Isolated from Deep-Sea Floor Sediment.</title>
        <authorList>
            <person name="Nishi S."/>
            <person name="Tsubouchi T."/>
            <person name="Takaki Y."/>
            <person name="Koyanagi R."/>
            <person name="Satoh N."/>
            <person name="Maruyama T."/>
            <person name="Hatada Y."/>
        </authorList>
    </citation>
    <scope>NUCLEOTIDE SEQUENCE [LARGE SCALE GENOMIC DNA]</scope>
    <source>
        <strain evidence="4">LL-001</strain>
    </source>
</reference>
<dbReference type="HAMAP" id="MF_01385">
    <property type="entry name" value="UreF"/>
    <property type="match status" value="1"/>
</dbReference>
<comment type="subcellular location">
    <subcellularLocation>
        <location evidence="3">Cytoplasm</location>
    </subcellularLocation>
</comment>
<dbReference type="PANTHER" id="PTHR33620">
    <property type="entry name" value="UREASE ACCESSORY PROTEIN F"/>
    <property type="match status" value="1"/>
</dbReference>
<comment type="similarity">
    <text evidence="3">Belongs to the UreF family.</text>
</comment>
<evidence type="ECO:0000256" key="2">
    <source>
        <dbReference type="ARBA" id="ARBA00023186"/>
    </source>
</evidence>
<dbReference type="Gene3D" id="1.10.4190.10">
    <property type="entry name" value="Urease accessory protein UreF"/>
    <property type="match status" value="1"/>
</dbReference>
<dbReference type="Pfam" id="PF01730">
    <property type="entry name" value="UreF"/>
    <property type="match status" value="1"/>
</dbReference>
<dbReference type="AlphaFoldDB" id="U2YJW5"/>
<accession>U2YJW5</accession>
<dbReference type="PANTHER" id="PTHR33620:SF1">
    <property type="entry name" value="UREASE ACCESSORY PROTEIN F"/>
    <property type="match status" value="1"/>
</dbReference>
<evidence type="ECO:0000313" key="4">
    <source>
        <dbReference type="EMBL" id="GAD55196.1"/>
    </source>
</evidence>
<gene>
    <name evidence="3" type="primary">ureF</name>
    <name evidence="4" type="ORF">MBELCI_1248</name>
</gene>
<proteinExistence type="inferred from homology"/>
<dbReference type="InterPro" id="IPR038277">
    <property type="entry name" value="UreF_sf"/>
</dbReference>
<evidence type="ECO:0000256" key="3">
    <source>
        <dbReference type="HAMAP-Rule" id="MF_01385"/>
    </source>
</evidence>
<keyword evidence="5" id="KW-1185">Reference proteome</keyword>
<dbReference type="GO" id="GO:0005737">
    <property type="term" value="C:cytoplasm"/>
    <property type="evidence" value="ECO:0007669"/>
    <property type="project" value="UniProtKB-SubCell"/>
</dbReference>
<dbReference type="GO" id="GO:0016151">
    <property type="term" value="F:nickel cation binding"/>
    <property type="evidence" value="ECO:0007669"/>
    <property type="project" value="UniProtKB-UniRule"/>
</dbReference>
<keyword evidence="2 3" id="KW-0143">Chaperone</keyword>
<sequence>MPTTMSPPLMLTDHQALMLMRWLSPGYPVGAFAYSHGLEQAIAEENVRDRATLEDWLRDTLEHGAGRNDVLLLVAAYRDPDDTARTDAAARAFAASRERVIETERQGAAFARTEAIVSGGPDAPLSYPVAIGAAAARHALPLRPTCALYLQAFAANLVTAAQRLMPLGQTEGQRLQSALAPPCARIAEETEHGTLDDLSSTTFMGDIASMRHETLQPRIFAT</sequence>
<comment type="function">
    <text evidence="3">Required for maturation of urease via the functional incorporation of the urease nickel metallocenter.</text>
</comment>
<dbReference type="InterPro" id="IPR002639">
    <property type="entry name" value="UreF"/>
</dbReference>
<evidence type="ECO:0000313" key="5">
    <source>
        <dbReference type="Proteomes" id="UP000016566"/>
    </source>
</evidence>
<dbReference type="STRING" id="1337093.MBELCI_1248"/>
<name>U2YJW5_9RHOB</name>